<evidence type="ECO:0000259" key="11">
    <source>
        <dbReference type="Pfam" id="PF13953"/>
    </source>
</evidence>
<evidence type="ECO:0000256" key="7">
    <source>
        <dbReference type="ARBA" id="ARBA00022729"/>
    </source>
</evidence>
<dbReference type="RefSeq" id="WP_008916474.1">
    <property type="nucleotide sequence ID" value="NZ_CM001773.1"/>
</dbReference>
<dbReference type="OrthoDB" id="6554712at2"/>
<dbReference type="PANTHER" id="PTHR30451:SF21">
    <property type="entry name" value="FIMBRIAL USHER DOMAIN-CONTAINING PROTEIN YDET-RELATED"/>
    <property type="match status" value="1"/>
</dbReference>
<evidence type="ECO:0000313" key="14">
    <source>
        <dbReference type="Proteomes" id="UP000010290"/>
    </source>
</evidence>
<proteinExistence type="inferred from homology"/>
<evidence type="ECO:0000256" key="6">
    <source>
        <dbReference type="ARBA" id="ARBA00022692"/>
    </source>
</evidence>
<dbReference type="PROSITE" id="PS01151">
    <property type="entry name" value="FIMBRIAL_USHER"/>
    <property type="match status" value="1"/>
</dbReference>
<comment type="caution">
    <text evidence="13">The sequence shown here is derived from an EMBL/GenBank/DDBJ whole genome shotgun (WGS) entry which is preliminary data.</text>
</comment>
<evidence type="ECO:0000256" key="8">
    <source>
        <dbReference type="ARBA" id="ARBA00023136"/>
    </source>
</evidence>
<dbReference type="InterPro" id="IPR025949">
    <property type="entry name" value="PapC-like_C"/>
</dbReference>
<accession>K8W5Y1</accession>
<keyword evidence="8 10" id="KW-0472">Membrane</keyword>
<comment type="subcellular location">
    <subcellularLocation>
        <location evidence="1 10">Cell outer membrane</location>
        <topology evidence="1 10">Multi-pass membrane protein</topology>
    </subcellularLocation>
</comment>
<evidence type="ECO:0000256" key="3">
    <source>
        <dbReference type="ARBA" id="ARBA00022448"/>
    </source>
</evidence>
<dbReference type="Gene3D" id="2.60.40.2610">
    <property type="entry name" value="Outer membrane usher protein FimD, plug domain"/>
    <property type="match status" value="1"/>
</dbReference>
<evidence type="ECO:0000256" key="10">
    <source>
        <dbReference type="RuleBase" id="RU003884"/>
    </source>
</evidence>
<keyword evidence="6 10" id="KW-0812">Transmembrane</keyword>
<evidence type="ECO:0000256" key="4">
    <source>
        <dbReference type="ARBA" id="ARBA00022452"/>
    </source>
</evidence>
<keyword evidence="9 10" id="KW-0998">Cell outer membrane</keyword>
<evidence type="ECO:0000259" key="12">
    <source>
        <dbReference type="Pfam" id="PF13954"/>
    </source>
</evidence>
<dbReference type="PATRIC" id="fig|1141660.3.peg.2720"/>
<dbReference type="GO" id="GO:0015473">
    <property type="term" value="F:fimbrial usher porin activity"/>
    <property type="evidence" value="ECO:0007669"/>
    <property type="project" value="InterPro"/>
</dbReference>
<reference evidence="13 14" key="1">
    <citation type="journal article" date="2012" name="BMC Genomics">
        <title>Comparative genomics of bacteria in the genus Providencia isolated from wild Drosophila melanogaster.</title>
        <authorList>
            <person name="Galac M.R."/>
            <person name="Lazzaro B.P."/>
        </authorList>
    </citation>
    <scope>NUCLEOTIDE SEQUENCE [LARGE SCALE GENOMIC DNA]</scope>
    <source>
        <strain evidence="13 14">DSM 19967</strain>
    </source>
</reference>
<dbReference type="Pfam" id="PF00577">
    <property type="entry name" value="Usher"/>
    <property type="match status" value="1"/>
</dbReference>
<keyword evidence="5 10" id="KW-1029">Fimbrium biogenesis</keyword>
<dbReference type="Pfam" id="PF13954">
    <property type="entry name" value="PapC_N"/>
    <property type="match status" value="1"/>
</dbReference>
<keyword evidence="7" id="KW-0732">Signal</keyword>
<dbReference type="PANTHER" id="PTHR30451">
    <property type="entry name" value="OUTER MEMBRANE USHER PROTEIN"/>
    <property type="match status" value="1"/>
</dbReference>
<dbReference type="GO" id="GO:0009279">
    <property type="term" value="C:cell outer membrane"/>
    <property type="evidence" value="ECO:0007669"/>
    <property type="project" value="UniProtKB-SubCell"/>
</dbReference>
<dbReference type="Gene3D" id="3.10.20.410">
    <property type="match status" value="1"/>
</dbReference>
<sequence>MLASAKRTHLSILILSALLLPYNIVYADDYFEPDLVTDPFGKRLSVDLSPFQKSAYLPGSYRVDVFVNDNYVDTSDIDFINSDKVSEELMPCLSEVQLIQYGIKVDNYRKDSVNDGTKGQCYDLTNIPDAGFRFIPSENKLILGIPQIALDTHILDEHLEQRWDDGIPAIFADYNFSGRNQENTKYHENDNTFYLNLRSGVNVGAWRYRNYGTWNRDSDGSKHWETQLNYIERPIRSMKSRFLAGDNYSDSQIFETIPFRGVKLWSDNQMYPDYASIYAPAISGVASSESTIEVSQNGRVIYRTNVPAGPYEITDVVPLNNGDNLEVAQIGIDGSVQRFIVPFSTVDFLQRKGHLKYSLTSGQYRPSESNNKDKNKDKFFQADAFYGLTDNTTLFGGVQASARYQAYDMGVGFNLPEIGAITADITAMHASPKYTDSLNGQAFRLRYSKGLNSYGTNITFLGYRYMRGDYITMQDLFDFYQGVPDDNAYSRRKNQFDITLTQQLPESLGQITATSSYQTYQNFNNNEQKVESYNVGYTNTFRYFSLNVNYAYYKNALDDHSDYNHREKNNDHVLSMNISIPLTGKFKENWINYGASSNKDGDIDNYVGIGGLAFEDRSLSWNVQQGYGNRGRGNYGSVYGTYKHSYGDLNASYAYQKDNRQYGYGASGSLIASQYGIAATRPLGETNGLVYTPQASGISIENESGAKTNYFGLAVVPNLIPYRSNTIRLNQYSLPENAEVDTPLKEIFPTRGAIVLADYSTQIGNKMLVTLHDTTGKILPFGAYATLNETDERYYVSNFGRIYFSGAPGSDEIQVVWGDKNQHQCKFTYNIKDKQRVNSLYIFDEICR</sequence>
<evidence type="ECO:0000256" key="5">
    <source>
        <dbReference type="ARBA" id="ARBA00022558"/>
    </source>
</evidence>
<gene>
    <name evidence="13" type="ORF">OO7_13604</name>
</gene>
<name>K8W5Y1_9GAMM</name>
<comment type="similarity">
    <text evidence="2 10">Belongs to the fimbrial export usher family.</text>
</comment>
<evidence type="ECO:0000256" key="9">
    <source>
        <dbReference type="ARBA" id="ARBA00023237"/>
    </source>
</evidence>
<evidence type="ECO:0000313" key="13">
    <source>
        <dbReference type="EMBL" id="EKT56008.1"/>
    </source>
</evidence>
<dbReference type="Proteomes" id="UP000010290">
    <property type="component" value="Chromosome"/>
</dbReference>
<dbReference type="InterPro" id="IPR025885">
    <property type="entry name" value="PapC_N"/>
</dbReference>
<dbReference type="HOGENOM" id="CLU_009120_3_1_6"/>
<evidence type="ECO:0000256" key="2">
    <source>
        <dbReference type="ARBA" id="ARBA00008064"/>
    </source>
</evidence>
<dbReference type="InterPro" id="IPR018030">
    <property type="entry name" value="Fimbrial_membr_usher_CS"/>
</dbReference>
<dbReference type="InterPro" id="IPR043142">
    <property type="entry name" value="PapC-like_C_sf"/>
</dbReference>
<keyword evidence="3 10" id="KW-0813">Transport</keyword>
<keyword evidence="14" id="KW-1185">Reference proteome</keyword>
<organism evidence="13 14">
    <name type="scientific">Providencia sneebia DSM 19967</name>
    <dbReference type="NCBI Taxonomy" id="1141660"/>
    <lineage>
        <taxon>Bacteria</taxon>
        <taxon>Pseudomonadati</taxon>
        <taxon>Pseudomonadota</taxon>
        <taxon>Gammaproteobacteria</taxon>
        <taxon>Enterobacterales</taxon>
        <taxon>Morganellaceae</taxon>
        <taxon>Providencia</taxon>
    </lineage>
</organism>
<dbReference type="InterPro" id="IPR037224">
    <property type="entry name" value="PapC_N_sf"/>
</dbReference>
<dbReference type="Gene3D" id="2.60.40.2070">
    <property type="match status" value="1"/>
</dbReference>
<protein>
    <submittedName>
        <fullName evidence="13">Outer membrane usher protein lpfC</fullName>
    </submittedName>
</protein>
<dbReference type="GO" id="GO:0009297">
    <property type="term" value="P:pilus assembly"/>
    <property type="evidence" value="ECO:0007669"/>
    <property type="project" value="InterPro"/>
</dbReference>
<evidence type="ECO:0000256" key="1">
    <source>
        <dbReference type="ARBA" id="ARBA00004571"/>
    </source>
</evidence>
<feature type="domain" description="PapC-like C-terminal" evidence="11">
    <location>
        <begin position="768"/>
        <end position="831"/>
    </location>
</feature>
<dbReference type="InterPro" id="IPR000015">
    <property type="entry name" value="Fimb_usher"/>
</dbReference>
<dbReference type="Pfam" id="PF13953">
    <property type="entry name" value="PapC_C"/>
    <property type="match status" value="1"/>
</dbReference>
<dbReference type="Gene3D" id="2.60.40.3110">
    <property type="match status" value="1"/>
</dbReference>
<dbReference type="SUPFAM" id="SSF141729">
    <property type="entry name" value="FimD N-terminal domain-like"/>
    <property type="match status" value="1"/>
</dbReference>
<dbReference type="AlphaFoldDB" id="K8W5Y1"/>
<keyword evidence="4" id="KW-1134">Transmembrane beta strand</keyword>
<dbReference type="EMBL" id="AKKN01000010">
    <property type="protein sequence ID" value="EKT56008.1"/>
    <property type="molecule type" value="Genomic_DNA"/>
</dbReference>
<dbReference type="InterPro" id="IPR042186">
    <property type="entry name" value="FimD_plug_dom"/>
</dbReference>
<feature type="domain" description="PapC N-terminal" evidence="12">
    <location>
        <begin position="31"/>
        <end position="177"/>
    </location>
</feature>